<dbReference type="SUPFAM" id="SSF103647">
    <property type="entry name" value="TSP type-3 repeat"/>
    <property type="match status" value="1"/>
</dbReference>
<dbReference type="PROSITE" id="PS50059">
    <property type="entry name" value="FKBP_PPIASE"/>
    <property type="match status" value="1"/>
</dbReference>
<dbReference type="AlphaFoldDB" id="I3C6F2"/>
<feature type="compositionally biased region" description="Basic and acidic residues" evidence="5">
    <location>
        <begin position="246"/>
        <end position="260"/>
    </location>
</feature>
<comment type="catalytic activity">
    <reaction evidence="1 4">
        <text>[protein]-peptidylproline (omega=180) = [protein]-peptidylproline (omega=0)</text>
        <dbReference type="Rhea" id="RHEA:16237"/>
        <dbReference type="Rhea" id="RHEA-COMP:10747"/>
        <dbReference type="Rhea" id="RHEA-COMP:10748"/>
        <dbReference type="ChEBI" id="CHEBI:83833"/>
        <dbReference type="ChEBI" id="CHEBI:83834"/>
        <dbReference type="EC" id="5.2.1.8"/>
    </reaction>
</comment>
<sequence length="314" mass="34634">MKLNFIFILVVVIFFTISCNNDDDDAGDTIEVRDVAEVEAEDDAELQLYLQTHFYNYEEFQNPPADFDYKIVFDTIAGVNADKIPLIEQVQEEIINFQDVPHTLYYIIAREGVGENPVYGHEVITKYQGSYIGGEIFNDLNVETKFSTTGVVYGFGALLVKLKTGTSFTENINGTLEWNQDYGIGAAFMPSGLGYFNSPPLGSSIPSYSPLIFKVDMLEFNEIDEDYTIINAQGGTASTPDGIPSHLEDVDGDGDPRNDDTDGDGIPNYLDADDDGDGVLTKAEYDYDEDGVVDDSDGDGVPDYLDPDSRIEGN</sequence>
<dbReference type="EMBL" id="JH651379">
    <property type="protein sequence ID" value="EIJ39195.1"/>
    <property type="molecule type" value="Genomic_DNA"/>
</dbReference>
<proteinExistence type="predicted"/>
<keyword evidence="3 4" id="KW-0697">Rotamase</keyword>
<evidence type="ECO:0000256" key="1">
    <source>
        <dbReference type="ARBA" id="ARBA00000971"/>
    </source>
</evidence>
<dbReference type="EC" id="5.2.1.8" evidence="2 4"/>
<dbReference type="InterPro" id="IPR046357">
    <property type="entry name" value="PPIase_dom_sf"/>
</dbReference>
<evidence type="ECO:0000256" key="2">
    <source>
        <dbReference type="ARBA" id="ARBA00013194"/>
    </source>
</evidence>
<feature type="compositionally biased region" description="Acidic residues" evidence="5">
    <location>
        <begin position="286"/>
        <end position="300"/>
    </location>
</feature>
<evidence type="ECO:0000313" key="7">
    <source>
        <dbReference type="EMBL" id="EIJ39195.1"/>
    </source>
</evidence>
<evidence type="ECO:0000256" key="4">
    <source>
        <dbReference type="PROSITE-ProRule" id="PRU00277"/>
    </source>
</evidence>
<dbReference type="Gene3D" id="3.10.50.40">
    <property type="match status" value="1"/>
</dbReference>
<accession>I3C6F2</accession>
<keyword evidence="8" id="KW-1185">Reference proteome</keyword>
<evidence type="ECO:0000259" key="6">
    <source>
        <dbReference type="PROSITE" id="PS50059"/>
    </source>
</evidence>
<organism evidence="7 8">
    <name type="scientific">Galbibacter orientalis DSM 19592</name>
    <dbReference type="NCBI Taxonomy" id="926559"/>
    <lineage>
        <taxon>Bacteria</taxon>
        <taxon>Pseudomonadati</taxon>
        <taxon>Bacteroidota</taxon>
        <taxon>Flavobacteriia</taxon>
        <taxon>Flavobacteriales</taxon>
        <taxon>Flavobacteriaceae</taxon>
        <taxon>Galbibacter</taxon>
    </lineage>
</organism>
<gene>
    <name evidence="7" type="ORF">JoomaDRAFT_2207</name>
</gene>
<dbReference type="PROSITE" id="PS51257">
    <property type="entry name" value="PROKAR_LIPOPROTEIN"/>
    <property type="match status" value="1"/>
</dbReference>
<name>I3C6F2_9FLAO</name>
<feature type="domain" description="PPIase FKBP-type" evidence="6">
    <location>
        <begin position="120"/>
        <end position="221"/>
    </location>
</feature>
<dbReference type="STRING" id="926559.JoomaDRAFT_2207"/>
<dbReference type="InterPro" id="IPR001179">
    <property type="entry name" value="PPIase_FKBP_dom"/>
</dbReference>
<dbReference type="Proteomes" id="UP000004690">
    <property type="component" value="Unassembled WGS sequence"/>
</dbReference>
<dbReference type="SUPFAM" id="SSF54534">
    <property type="entry name" value="FKBP-like"/>
    <property type="match status" value="1"/>
</dbReference>
<dbReference type="InterPro" id="IPR028974">
    <property type="entry name" value="TSP_type-3_rpt"/>
</dbReference>
<evidence type="ECO:0000256" key="5">
    <source>
        <dbReference type="SAM" id="MobiDB-lite"/>
    </source>
</evidence>
<evidence type="ECO:0000313" key="8">
    <source>
        <dbReference type="Proteomes" id="UP000004690"/>
    </source>
</evidence>
<dbReference type="HOGENOM" id="CLU_059537_0_0_10"/>
<feature type="region of interest" description="Disordered" evidence="5">
    <location>
        <begin position="232"/>
        <end position="314"/>
    </location>
</feature>
<reference evidence="7 8" key="1">
    <citation type="submission" date="2012-02" db="EMBL/GenBank/DDBJ databases">
        <title>Improved High-Quality Draft genome of Joostella marina DSM 19592.</title>
        <authorList>
            <consortium name="US DOE Joint Genome Institute (JGI-PGF)"/>
            <person name="Lucas S."/>
            <person name="Copeland A."/>
            <person name="Lapidus A."/>
            <person name="Bruce D."/>
            <person name="Goodwin L."/>
            <person name="Pitluck S."/>
            <person name="Peters L."/>
            <person name="Chertkov O."/>
            <person name="Ovchinnikova G."/>
            <person name="Kyrpides N."/>
            <person name="Mavromatis K."/>
            <person name="Detter J.C."/>
            <person name="Han C."/>
            <person name="Land M."/>
            <person name="Hauser L."/>
            <person name="Markowitz V."/>
            <person name="Cheng J.-F."/>
            <person name="Hugenholtz P."/>
            <person name="Woyke T."/>
            <person name="Wu D."/>
            <person name="Tindall B."/>
            <person name="Brambilla E."/>
            <person name="Klenk H.-P."/>
            <person name="Eisen J.A."/>
        </authorList>
    </citation>
    <scope>NUCLEOTIDE SEQUENCE [LARGE SCALE GENOMIC DNA]</scope>
    <source>
        <strain evidence="7 8">DSM 19592</strain>
    </source>
</reference>
<dbReference type="GO" id="GO:0005509">
    <property type="term" value="F:calcium ion binding"/>
    <property type="evidence" value="ECO:0007669"/>
    <property type="project" value="InterPro"/>
</dbReference>
<dbReference type="Gene3D" id="4.10.1080.10">
    <property type="entry name" value="TSP type-3 repeat"/>
    <property type="match status" value="1"/>
</dbReference>
<dbReference type="OrthoDB" id="1424215at2"/>
<dbReference type="GO" id="GO:0003755">
    <property type="term" value="F:peptidyl-prolyl cis-trans isomerase activity"/>
    <property type="evidence" value="ECO:0007669"/>
    <property type="project" value="UniProtKB-KW"/>
</dbReference>
<protein>
    <recommendedName>
        <fullName evidence="2 4">peptidylprolyl isomerase</fullName>
        <ecNumber evidence="2 4">5.2.1.8</ecNumber>
    </recommendedName>
</protein>
<dbReference type="RefSeq" id="WP_008612570.1">
    <property type="nucleotide sequence ID" value="NZ_JH651379.1"/>
</dbReference>
<dbReference type="eggNOG" id="COG0545">
    <property type="taxonomic scope" value="Bacteria"/>
</dbReference>
<evidence type="ECO:0000256" key="3">
    <source>
        <dbReference type="ARBA" id="ARBA00023110"/>
    </source>
</evidence>
<keyword evidence="4" id="KW-0413">Isomerase</keyword>